<organism evidence="1">
    <name type="scientific">marine sediment metagenome</name>
    <dbReference type="NCBI Taxonomy" id="412755"/>
    <lineage>
        <taxon>unclassified sequences</taxon>
        <taxon>metagenomes</taxon>
        <taxon>ecological metagenomes</taxon>
    </lineage>
</organism>
<reference evidence="1" key="1">
    <citation type="journal article" date="2015" name="Nature">
        <title>Complex archaea that bridge the gap between prokaryotes and eukaryotes.</title>
        <authorList>
            <person name="Spang A."/>
            <person name="Saw J.H."/>
            <person name="Jorgensen S.L."/>
            <person name="Zaremba-Niedzwiedzka K."/>
            <person name="Martijn J."/>
            <person name="Lind A.E."/>
            <person name="van Eijk R."/>
            <person name="Schleper C."/>
            <person name="Guy L."/>
            <person name="Ettema T.J."/>
        </authorList>
    </citation>
    <scope>NUCLEOTIDE SEQUENCE</scope>
</reference>
<dbReference type="Gene3D" id="3.90.1530.10">
    <property type="entry name" value="Conserved hypothetical protein from pyrococcus furiosus pfu- 392566-001, ParB domain"/>
    <property type="match status" value="1"/>
</dbReference>
<dbReference type="EMBL" id="LAZR01018906">
    <property type="protein sequence ID" value="KKL94511.1"/>
    <property type="molecule type" value="Genomic_DNA"/>
</dbReference>
<dbReference type="AlphaFoldDB" id="A0A0F9GV15"/>
<sequence>MKLKEILKIETRLPLKLVEINDELLKDIKLSGIKEPIEIRIREDGSKIVWDGLNRLAIAVKLNLKTVPVIFTRM</sequence>
<gene>
    <name evidence="1" type="ORF">LCGC14_1863980</name>
</gene>
<protein>
    <submittedName>
        <fullName evidence="1">Uncharacterized protein</fullName>
    </submittedName>
</protein>
<evidence type="ECO:0000313" key="1">
    <source>
        <dbReference type="EMBL" id="KKL94511.1"/>
    </source>
</evidence>
<dbReference type="SUPFAM" id="SSF110849">
    <property type="entry name" value="ParB/Sulfiredoxin"/>
    <property type="match status" value="1"/>
</dbReference>
<proteinExistence type="predicted"/>
<dbReference type="InterPro" id="IPR036086">
    <property type="entry name" value="ParB/Sulfiredoxin_sf"/>
</dbReference>
<accession>A0A0F9GV15</accession>
<name>A0A0F9GV15_9ZZZZ</name>
<comment type="caution">
    <text evidence="1">The sequence shown here is derived from an EMBL/GenBank/DDBJ whole genome shotgun (WGS) entry which is preliminary data.</text>
</comment>